<keyword evidence="1" id="KW-0732">Signal</keyword>
<sequence length="325" mass="35052">MTMFLPRSSSTFIALAIFAASSSALLLPSNPALLAAAPLLPALNPPLSTLLSNTSSLNLPFNNTNTSAVGIHGDPKCDGRDYGNHLSLQSCQAAIRKMKNYRNLIQFGNRDTGSLVQTPRRYASPLLTASPADGICAITVFPKAGKDTDSASWLEVKEAARLTVDNCVPRTGGFAYLGKYGFLEVTVEKYIPNLVCSGSKQDFSSINQALIDSISTNRDYMKFGEEGRDVQVRLPQTFHPAQPPKAQWDYSAIVEIEDHDEPVFARWYDVWAGLVALDSICVANGFAGSSVSQGRLKITVDIKRNDAANLGVNLTATLQSSVESS</sequence>
<proteinExistence type="predicted"/>
<organism evidence="2 3">
    <name type="scientific">Lepraria finkii</name>
    <dbReference type="NCBI Taxonomy" id="1340010"/>
    <lineage>
        <taxon>Eukaryota</taxon>
        <taxon>Fungi</taxon>
        <taxon>Dikarya</taxon>
        <taxon>Ascomycota</taxon>
        <taxon>Pezizomycotina</taxon>
        <taxon>Lecanoromycetes</taxon>
        <taxon>OSLEUM clade</taxon>
        <taxon>Lecanoromycetidae</taxon>
        <taxon>Lecanorales</taxon>
        <taxon>Lecanorineae</taxon>
        <taxon>Stereocaulaceae</taxon>
        <taxon>Lepraria</taxon>
    </lineage>
</organism>
<evidence type="ECO:0000313" key="2">
    <source>
        <dbReference type="EMBL" id="KAL2052904.1"/>
    </source>
</evidence>
<keyword evidence="3" id="KW-1185">Reference proteome</keyword>
<protein>
    <submittedName>
        <fullName evidence="2">Uncharacterized protein</fullName>
    </submittedName>
</protein>
<gene>
    <name evidence="2" type="ORF">ABVK25_006844</name>
</gene>
<accession>A0ABR4B4V0</accession>
<reference evidence="2 3" key="1">
    <citation type="submission" date="2024-09" db="EMBL/GenBank/DDBJ databases">
        <title>Rethinking Asexuality: The Enigmatic Case of Functional Sexual Genes in Lepraria (Stereocaulaceae).</title>
        <authorList>
            <person name="Doellman M."/>
            <person name="Sun Y."/>
            <person name="Barcenas-Pena A."/>
            <person name="Lumbsch H.T."/>
            <person name="Grewe F."/>
        </authorList>
    </citation>
    <scope>NUCLEOTIDE SEQUENCE [LARGE SCALE GENOMIC DNA]</scope>
    <source>
        <strain evidence="2 3">Grewe 0041</strain>
    </source>
</reference>
<evidence type="ECO:0000313" key="3">
    <source>
        <dbReference type="Proteomes" id="UP001590951"/>
    </source>
</evidence>
<feature type="chain" id="PRO_5047168844" evidence="1">
    <location>
        <begin position="25"/>
        <end position="325"/>
    </location>
</feature>
<feature type="signal peptide" evidence="1">
    <location>
        <begin position="1"/>
        <end position="24"/>
    </location>
</feature>
<evidence type="ECO:0000256" key="1">
    <source>
        <dbReference type="SAM" id="SignalP"/>
    </source>
</evidence>
<dbReference type="EMBL" id="JBHFEH010000024">
    <property type="protein sequence ID" value="KAL2052904.1"/>
    <property type="molecule type" value="Genomic_DNA"/>
</dbReference>
<comment type="caution">
    <text evidence="2">The sequence shown here is derived from an EMBL/GenBank/DDBJ whole genome shotgun (WGS) entry which is preliminary data.</text>
</comment>
<name>A0ABR4B4V0_9LECA</name>
<dbReference type="Proteomes" id="UP001590951">
    <property type="component" value="Unassembled WGS sequence"/>
</dbReference>